<evidence type="ECO:0000259" key="7">
    <source>
        <dbReference type="Pfam" id="PF00593"/>
    </source>
</evidence>
<proteinExistence type="inferred from homology"/>
<evidence type="ECO:0000256" key="1">
    <source>
        <dbReference type="ARBA" id="ARBA00004442"/>
    </source>
</evidence>
<feature type="domain" description="TonB-dependent receptor-like beta-barrel" evidence="7">
    <location>
        <begin position="436"/>
        <end position="880"/>
    </location>
</feature>
<dbReference type="EMBL" id="JABEQH010000024">
    <property type="protein sequence ID" value="MBB2177227.1"/>
    <property type="molecule type" value="Genomic_DNA"/>
</dbReference>
<keyword evidence="3" id="KW-0998">Cell outer membrane</keyword>
<comment type="similarity">
    <text evidence="4">Belongs to the TonB-dependent receptor family.</text>
</comment>
<organism evidence="9 10">
    <name type="scientific">Gluconacetobacter johannae</name>
    <dbReference type="NCBI Taxonomy" id="112140"/>
    <lineage>
        <taxon>Bacteria</taxon>
        <taxon>Pseudomonadati</taxon>
        <taxon>Pseudomonadota</taxon>
        <taxon>Alphaproteobacteria</taxon>
        <taxon>Acetobacterales</taxon>
        <taxon>Acetobacteraceae</taxon>
        <taxon>Gluconacetobacter</taxon>
    </lineage>
</organism>
<dbReference type="InterPro" id="IPR037066">
    <property type="entry name" value="Plug_dom_sf"/>
</dbReference>
<dbReference type="InterPro" id="IPR012910">
    <property type="entry name" value="Plug_dom"/>
</dbReference>
<keyword evidence="2 4" id="KW-0472">Membrane</keyword>
<evidence type="ECO:0000259" key="8">
    <source>
        <dbReference type="Pfam" id="PF07715"/>
    </source>
</evidence>
<evidence type="ECO:0000313" key="9">
    <source>
        <dbReference type="EMBL" id="MBB2177227.1"/>
    </source>
</evidence>
<dbReference type="NCBIfam" id="TIGR01782">
    <property type="entry name" value="TonB-Xanth-Caul"/>
    <property type="match status" value="1"/>
</dbReference>
<gene>
    <name evidence="9" type="ORF">HLH21_15045</name>
</gene>
<feature type="region of interest" description="Disordered" evidence="5">
    <location>
        <begin position="34"/>
        <end position="59"/>
    </location>
</feature>
<keyword evidence="10" id="KW-1185">Reference proteome</keyword>
<evidence type="ECO:0000256" key="6">
    <source>
        <dbReference type="SAM" id="SignalP"/>
    </source>
</evidence>
<dbReference type="InterPro" id="IPR036942">
    <property type="entry name" value="Beta-barrel_TonB_sf"/>
</dbReference>
<dbReference type="RefSeq" id="WP_182944572.1">
    <property type="nucleotide sequence ID" value="NZ_JABEQH010000024.1"/>
</dbReference>
<dbReference type="PANTHER" id="PTHR40980">
    <property type="entry name" value="PLUG DOMAIN-CONTAINING PROTEIN"/>
    <property type="match status" value="1"/>
</dbReference>
<feature type="signal peptide" evidence="6">
    <location>
        <begin position="1"/>
        <end position="32"/>
    </location>
</feature>
<reference evidence="9 10" key="1">
    <citation type="submission" date="2020-04" db="EMBL/GenBank/DDBJ databases">
        <title>Description of novel Gluconacetobacter.</title>
        <authorList>
            <person name="Sombolestani A."/>
        </authorList>
    </citation>
    <scope>NUCLEOTIDE SEQUENCE [LARGE SCALE GENOMIC DNA]</scope>
    <source>
        <strain evidence="9 10">LMG 21312</strain>
    </source>
</reference>
<dbReference type="Gene3D" id="2.170.130.10">
    <property type="entry name" value="TonB-dependent receptor, plug domain"/>
    <property type="match status" value="1"/>
</dbReference>
<dbReference type="Proteomes" id="UP000561066">
    <property type="component" value="Unassembled WGS sequence"/>
</dbReference>
<comment type="subcellular location">
    <subcellularLocation>
        <location evidence="1 4">Cell outer membrane</location>
    </subcellularLocation>
</comment>
<evidence type="ECO:0000256" key="5">
    <source>
        <dbReference type="SAM" id="MobiDB-lite"/>
    </source>
</evidence>
<dbReference type="SUPFAM" id="SSF56935">
    <property type="entry name" value="Porins"/>
    <property type="match status" value="1"/>
</dbReference>
<feature type="chain" id="PRO_5031143751" evidence="6">
    <location>
        <begin position="33"/>
        <end position="915"/>
    </location>
</feature>
<dbReference type="Pfam" id="PF00593">
    <property type="entry name" value="TonB_dep_Rec_b-barrel"/>
    <property type="match status" value="1"/>
</dbReference>
<dbReference type="PANTHER" id="PTHR40980:SF4">
    <property type="entry name" value="TONB-DEPENDENT RECEPTOR-LIKE BETA-BARREL DOMAIN-CONTAINING PROTEIN"/>
    <property type="match status" value="1"/>
</dbReference>
<dbReference type="GO" id="GO:0009279">
    <property type="term" value="C:cell outer membrane"/>
    <property type="evidence" value="ECO:0007669"/>
    <property type="project" value="UniProtKB-SubCell"/>
</dbReference>
<accession>A0A7W4JA11</accession>
<dbReference type="InterPro" id="IPR000531">
    <property type="entry name" value="Beta-barrel_TonB"/>
</dbReference>
<keyword evidence="6" id="KW-0732">Signal</keyword>
<dbReference type="Gene3D" id="2.40.170.20">
    <property type="entry name" value="TonB-dependent receptor, beta-barrel domain"/>
    <property type="match status" value="1"/>
</dbReference>
<feature type="compositionally biased region" description="Basic residues" evidence="5">
    <location>
        <begin position="38"/>
        <end position="53"/>
    </location>
</feature>
<evidence type="ECO:0000313" key="10">
    <source>
        <dbReference type="Proteomes" id="UP000561066"/>
    </source>
</evidence>
<evidence type="ECO:0000256" key="2">
    <source>
        <dbReference type="ARBA" id="ARBA00023136"/>
    </source>
</evidence>
<comment type="caution">
    <text evidence="9">The sequence shown here is derived from an EMBL/GenBank/DDBJ whole genome shotgun (WGS) entry which is preliminary data.</text>
</comment>
<dbReference type="InterPro" id="IPR010104">
    <property type="entry name" value="TonB_rcpt_bac"/>
</dbReference>
<name>A0A7W4JA11_9PROT</name>
<keyword evidence="9" id="KW-0675">Receptor</keyword>
<evidence type="ECO:0000256" key="3">
    <source>
        <dbReference type="ARBA" id="ARBA00023237"/>
    </source>
</evidence>
<feature type="domain" description="TonB-dependent receptor plug" evidence="8">
    <location>
        <begin position="107"/>
        <end position="213"/>
    </location>
</feature>
<sequence length="915" mass="100562">MRTRLRTTTHARAMLCLATALFPVSMAIDAYAQDPQPRHAHHKSRHDQKKRPLQKVEHAGNAEVAAAPAPKAHGMQPHHSTAPENVEVFGMKRESPIGTIEQTRLVQKNAPNIMTVVSQEEIKKIPDFVLGDAARRMPGASVINKSGEARSIQIRGLDPNLNGVTYEGVLLPAGSINGSGRAVPLDAMPATLAGGLELIKTNQPQQDATALGGQLNVVSRDIGVDEKPFLEVIAAGGYRDPSMTQIFQGTLTGGMRFGLDSNPFSRHSSAEKPFSVTFFASALTDWLNMGDLQQKFANKAGLPANTVTTASQLMYAGHKVRYGYGGTLGWDIDRHNKVYLKVFDTVLDAPSVRNQLTYNFGSKGYVMDPAHPGVFTNTATSVQQAVLDGWTRNEERLYKFGGLSDAGPLTLDYYGAWASNFVYAPYAYNATFTNPTLQSVRYDNVTNPLRPTAVTTNGVNLTNYKPYTLSSLSNGRQNDMDSEWTGHIGAKTPLNFIPEVKGFLSFGGGARMAHIVHDDPQMTYGNLPAANAGDWAGNNSYRFFDGMYDIGNPVGTQHIRQLIDNRTYPITQNTAKDAITTQQSHIVDDENVYNLYLQYNATWRRLGAMIGFRYEKTDATYRGTQTATIGGQQILTPRAVGQEYANFFPTVQLRYNITDNLIARANYSTAIGRPGLNAVTATRTLNYTSNTITVGNPGLKPTTGTNFDVDMEYYLPKGGIISAGAFDKEFKNYVVNFTDYVANYPGMPAGVTTITTFTNIPYAFARGFELNYRQQFTFLPGFWKGFGIGGNMTFVQTRGRGRMGAVETLPNTASHIYNFEAFYNRGPVSIQFDGNYTGLTMTGLGTDPTLDSWVQPYLNFDIGARYAVTRNVTAYFQARNFTHTMQNATQGSSATRMVELQDFGSAYMFGVDAKF</sequence>
<protein>
    <submittedName>
        <fullName evidence="9">TonB-dependent receptor</fullName>
    </submittedName>
</protein>
<keyword evidence="4" id="KW-0798">TonB box</keyword>
<dbReference type="AlphaFoldDB" id="A0A7W4JA11"/>
<evidence type="ECO:0000256" key="4">
    <source>
        <dbReference type="RuleBase" id="RU003357"/>
    </source>
</evidence>
<dbReference type="Pfam" id="PF07715">
    <property type="entry name" value="Plug"/>
    <property type="match status" value="1"/>
</dbReference>